<keyword evidence="1" id="KW-0804">Transcription</keyword>
<dbReference type="OrthoDB" id="3211555at2"/>
<sequence>MSGTDAERRVARPDPLRPLLFTVAYEILGSATTADAIVDRDLRCEPAVSTPRDDRRSRIGAVARQSLDALQSRQSAEGQYVGPWLPEPIRLDGDDLTGDPVLAESIATATLVLLESLAPVDRTVHVLGDVFGVGDAEIGTILSRPAGEIQQAALRARSHVEAHRPAFEPVDSARTVAFVDEFLAIAESGDLGTLMTVLAPEVVFTADSDGKVVAVRQPVHGARDVARAMSGFARIGGVFEDYRAEASVFNSQPGIAVYYDGRLQTVLTLRLAGGLVDHVYVMRNPDKLVGVERLRSVAR</sequence>
<dbReference type="SUPFAM" id="SSF54427">
    <property type="entry name" value="NTF2-like"/>
    <property type="match status" value="1"/>
</dbReference>
<reference evidence="1 2" key="1">
    <citation type="journal article" date="2013" name="Genome Announc.">
        <title>Draft Genome Sequence of a Benzothiophene-Desulfurizing Bacterium, Gordona terrae Strain C-6.</title>
        <authorList>
            <person name="Wang W."/>
            <person name="Ma T."/>
            <person name="Ren Y."/>
            <person name="Li G."/>
        </authorList>
    </citation>
    <scope>NUCLEOTIDE SEQUENCE [LARGE SCALE GENOMIC DNA]</scope>
    <source>
        <strain evidence="1 2">C-6</strain>
    </source>
</reference>
<protein>
    <submittedName>
        <fullName evidence="1">DNA-directed RNA polymerase specialized sigma subunit, sigma24-like protein</fullName>
    </submittedName>
</protein>
<name>R7Y7S3_9ACTN</name>
<dbReference type="InterPro" id="IPR032710">
    <property type="entry name" value="NTF2-like_dom_sf"/>
</dbReference>
<dbReference type="PANTHER" id="PTHR30173">
    <property type="entry name" value="SIGMA 19 FACTOR"/>
    <property type="match status" value="1"/>
</dbReference>
<comment type="caution">
    <text evidence="1">The sequence shown here is derived from an EMBL/GenBank/DDBJ whole genome shotgun (WGS) entry which is preliminary data.</text>
</comment>
<gene>
    <name evidence="1" type="ORF">GTC6_16365</name>
</gene>
<evidence type="ECO:0000313" key="1">
    <source>
        <dbReference type="EMBL" id="EON31719.1"/>
    </source>
</evidence>
<dbReference type="EMBL" id="AQPW01000021">
    <property type="protein sequence ID" value="EON31719.1"/>
    <property type="molecule type" value="Genomic_DNA"/>
</dbReference>
<dbReference type="Gene3D" id="3.10.450.50">
    <property type="match status" value="1"/>
</dbReference>
<dbReference type="InterPro" id="IPR052704">
    <property type="entry name" value="ECF_Sigma-70_Domain"/>
</dbReference>
<evidence type="ECO:0000313" key="2">
    <source>
        <dbReference type="Proteomes" id="UP000013569"/>
    </source>
</evidence>
<dbReference type="Proteomes" id="UP000013569">
    <property type="component" value="Unassembled WGS sequence"/>
</dbReference>
<dbReference type="PATRIC" id="fig|1316928.3.peg.3305"/>
<dbReference type="PANTHER" id="PTHR30173:SF36">
    <property type="entry name" value="ECF RNA POLYMERASE SIGMA FACTOR SIGJ"/>
    <property type="match status" value="1"/>
</dbReference>
<organism evidence="1 2">
    <name type="scientific">Gordonia terrae C-6</name>
    <dbReference type="NCBI Taxonomy" id="1316928"/>
    <lineage>
        <taxon>Bacteria</taxon>
        <taxon>Bacillati</taxon>
        <taxon>Actinomycetota</taxon>
        <taxon>Actinomycetes</taxon>
        <taxon>Mycobacteriales</taxon>
        <taxon>Gordoniaceae</taxon>
        <taxon>Gordonia</taxon>
    </lineage>
</organism>
<dbReference type="RefSeq" id="WP_010843675.1">
    <property type="nucleotide sequence ID" value="NZ_AQPW01000021.1"/>
</dbReference>
<keyword evidence="1" id="KW-0240">DNA-directed RNA polymerase</keyword>
<proteinExistence type="predicted"/>
<accession>R7Y7S3</accession>
<dbReference type="GO" id="GO:0000428">
    <property type="term" value="C:DNA-directed RNA polymerase complex"/>
    <property type="evidence" value="ECO:0007669"/>
    <property type="project" value="UniProtKB-KW"/>
</dbReference>
<dbReference type="GO" id="GO:0016987">
    <property type="term" value="F:sigma factor activity"/>
    <property type="evidence" value="ECO:0007669"/>
    <property type="project" value="TreeGrafter"/>
</dbReference>
<dbReference type="AlphaFoldDB" id="R7Y7S3"/>